<evidence type="ECO:0000256" key="3">
    <source>
        <dbReference type="ARBA" id="ARBA00022833"/>
    </source>
</evidence>
<evidence type="ECO:0000259" key="4">
    <source>
        <dbReference type="PROSITE" id="PS51891"/>
    </source>
</evidence>
<dbReference type="PANTHER" id="PTHR28620">
    <property type="entry name" value="CENTROMERE PROTEIN V"/>
    <property type="match status" value="1"/>
</dbReference>
<dbReference type="Pfam" id="PF04828">
    <property type="entry name" value="GFA"/>
    <property type="match status" value="1"/>
</dbReference>
<keyword evidence="6" id="KW-1185">Reference proteome</keyword>
<dbReference type="EMBL" id="MLKD01000004">
    <property type="protein sequence ID" value="OQE27654.1"/>
    <property type="molecule type" value="Genomic_DNA"/>
</dbReference>
<evidence type="ECO:0000313" key="5">
    <source>
        <dbReference type="EMBL" id="OQE27654.1"/>
    </source>
</evidence>
<organism evidence="5 6">
    <name type="scientific">Penicillium steckii</name>
    <dbReference type="NCBI Taxonomy" id="303698"/>
    <lineage>
        <taxon>Eukaryota</taxon>
        <taxon>Fungi</taxon>
        <taxon>Dikarya</taxon>
        <taxon>Ascomycota</taxon>
        <taxon>Pezizomycotina</taxon>
        <taxon>Eurotiomycetes</taxon>
        <taxon>Eurotiomycetidae</taxon>
        <taxon>Eurotiales</taxon>
        <taxon>Aspergillaceae</taxon>
        <taxon>Penicillium</taxon>
    </lineage>
</organism>
<gene>
    <name evidence="5" type="ORF">PENSTE_c004G05507</name>
</gene>
<dbReference type="STRING" id="303698.A0A1V6TNU6"/>
<dbReference type="InterPro" id="IPR011057">
    <property type="entry name" value="Mss4-like_sf"/>
</dbReference>
<dbReference type="GO" id="GO:0016846">
    <property type="term" value="F:carbon-sulfur lyase activity"/>
    <property type="evidence" value="ECO:0007669"/>
    <property type="project" value="InterPro"/>
</dbReference>
<protein>
    <recommendedName>
        <fullName evidence="4">CENP-V/GFA domain-containing protein</fullName>
    </recommendedName>
</protein>
<evidence type="ECO:0000256" key="1">
    <source>
        <dbReference type="ARBA" id="ARBA00005495"/>
    </source>
</evidence>
<evidence type="ECO:0000256" key="2">
    <source>
        <dbReference type="ARBA" id="ARBA00022723"/>
    </source>
</evidence>
<dbReference type="OrthoDB" id="2993351at2759"/>
<proteinExistence type="inferred from homology"/>
<sequence length="136" mass="15296">MPFPPTPTSESSSHTGQCHCGGVRFKFTISPPLHQYPVNSCNCSICSKNGYLLVYPFQKDFSLEQGHDLLKEYQFGSKHVWHQFCGECGSSCFIRIPEKSALLPDGSNSIAVVNTRMLDDFDDEKFHINKVDGRSF</sequence>
<dbReference type="InterPro" id="IPR052355">
    <property type="entry name" value="CENP-V-like"/>
</dbReference>
<keyword evidence="3" id="KW-0862">Zinc</keyword>
<dbReference type="AlphaFoldDB" id="A0A1V6TNU6"/>
<feature type="domain" description="CENP-V/GFA" evidence="4">
    <location>
        <begin position="14"/>
        <end position="136"/>
    </location>
</feature>
<dbReference type="PANTHER" id="PTHR28620:SF1">
    <property type="entry name" value="CENP-V_GFA DOMAIN-CONTAINING PROTEIN"/>
    <property type="match status" value="1"/>
</dbReference>
<keyword evidence="2" id="KW-0479">Metal-binding</keyword>
<dbReference type="SUPFAM" id="SSF51316">
    <property type="entry name" value="Mss4-like"/>
    <property type="match status" value="1"/>
</dbReference>
<reference evidence="6" key="1">
    <citation type="journal article" date="2017" name="Nat. Microbiol.">
        <title>Global analysis of biosynthetic gene clusters reveals vast potential of secondary metabolite production in Penicillium species.</title>
        <authorList>
            <person name="Nielsen J.C."/>
            <person name="Grijseels S."/>
            <person name="Prigent S."/>
            <person name="Ji B."/>
            <person name="Dainat J."/>
            <person name="Nielsen K.F."/>
            <person name="Frisvad J.C."/>
            <person name="Workman M."/>
            <person name="Nielsen J."/>
        </authorList>
    </citation>
    <scope>NUCLEOTIDE SEQUENCE [LARGE SCALE GENOMIC DNA]</scope>
    <source>
        <strain evidence="6">IBT 24891</strain>
    </source>
</reference>
<accession>A0A1V6TNU6</accession>
<dbReference type="InterPro" id="IPR006913">
    <property type="entry name" value="CENP-V/GFA"/>
</dbReference>
<comment type="caution">
    <text evidence="5">The sequence shown here is derived from an EMBL/GenBank/DDBJ whole genome shotgun (WGS) entry which is preliminary data.</text>
</comment>
<dbReference type="Gene3D" id="2.170.150.70">
    <property type="match status" value="1"/>
</dbReference>
<dbReference type="Proteomes" id="UP000191285">
    <property type="component" value="Unassembled WGS sequence"/>
</dbReference>
<dbReference type="GO" id="GO:0046872">
    <property type="term" value="F:metal ion binding"/>
    <property type="evidence" value="ECO:0007669"/>
    <property type="project" value="UniProtKB-KW"/>
</dbReference>
<comment type="similarity">
    <text evidence="1">Belongs to the Gfa family.</text>
</comment>
<dbReference type="PROSITE" id="PS51891">
    <property type="entry name" value="CENP_V_GFA"/>
    <property type="match status" value="1"/>
</dbReference>
<evidence type="ECO:0000313" key="6">
    <source>
        <dbReference type="Proteomes" id="UP000191285"/>
    </source>
</evidence>
<name>A0A1V6TNU6_9EURO</name>